<feature type="transmembrane region" description="Helical" evidence="1">
    <location>
        <begin position="122"/>
        <end position="140"/>
    </location>
</feature>
<feature type="domain" description="HTH luxR-type" evidence="2">
    <location>
        <begin position="204"/>
        <end position="271"/>
    </location>
</feature>
<evidence type="ECO:0000259" key="2">
    <source>
        <dbReference type="PROSITE" id="PS50043"/>
    </source>
</evidence>
<feature type="transmembrane region" description="Helical" evidence="1">
    <location>
        <begin position="152"/>
        <end position="169"/>
    </location>
</feature>
<gene>
    <name evidence="3" type="ORF">PQJ61_14880</name>
</gene>
<sequence length="285" mass="32892">MIEYVLPMVSKFYFKLGLFLGIVASIIGVVGFTMRFYIGNDRTILTILNYSLCLAGGLLVIYVTLCSRKKASLRYYSKQYQTMTLYLTGTLVLVNSGDIAGVILFLLGVVLAYRYSFLAQKMLIITAAANCIMLIIYAVLHDLDFKDVIHELLFISFTYSVFFFIYSDFKSFLNRRFNRMSVELDLARQITPFGEELRKRMKSSDVTEVDFTRKEYEVMVAMCFYEKVSNEELSEFMNISIATVKSHLNNIFKKTGIHSRSRLIAVFKNFFVESRTEVRQGTLPY</sequence>
<dbReference type="CDD" id="cd06170">
    <property type="entry name" value="LuxR_C_like"/>
    <property type="match status" value="1"/>
</dbReference>
<protein>
    <submittedName>
        <fullName evidence="3">Helix-turn-helix transcriptional regulator</fullName>
    </submittedName>
</protein>
<evidence type="ECO:0000256" key="1">
    <source>
        <dbReference type="SAM" id="Phobius"/>
    </source>
</evidence>
<reference evidence="3 4" key="1">
    <citation type="submission" date="2022-12" db="EMBL/GenBank/DDBJ databases">
        <title>Metagenome assembled genome from gulf of manar.</title>
        <authorList>
            <person name="Kohli P."/>
            <person name="Pk S."/>
            <person name="Venkata Ramana C."/>
            <person name="Sasikala C."/>
        </authorList>
    </citation>
    <scope>NUCLEOTIDE SEQUENCE [LARGE SCALE GENOMIC DNA]</scope>
    <source>
        <strain evidence="3">JB008</strain>
    </source>
</reference>
<keyword evidence="1" id="KW-0472">Membrane</keyword>
<dbReference type="Proteomes" id="UP001221217">
    <property type="component" value="Unassembled WGS sequence"/>
</dbReference>
<name>A0AAJ1IIX4_9SPIO</name>
<dbReference type="SMART" id="SM00421">
    <property type="entry name" value="HTH_LUXR"/>
    <property type="match status" value="1"/>
</dbReference>
<dbReference type="InterPro" id="IPR016032">
    <property type="entry name" value="Sig_transdc_resp-reg_C-effctor"/>
</dbReference>
<feature type="transmembrane region" description="Helical" evidence="1">
    <location>
        <begin position="44"/>
        <end position="65"/>
    </location>
</feature>
<accession>A0AAJ1IIX4</accession>
<feature type="transmembrane region" description="Helical" evidence="1">
    <location>
        <begin position="85"/>
        <end position="110"/>
    </location>
</feature>
<dbReference type="GO" id="GO:0006355">
    <property type="term" value="P:regulation of DNA-templated transcription"/>
    <property type="evidence" value="ECO:0007669"/>
    <property type="project" value="InterPro"/>
</dbReference>
<evidence type="ECO:0000313" key="4">
    <source>
        <dbReference type="Proteomes" id="UP001221217"/>
    </source>
</evidence>
<evidence type="ECO:0000313" key="3">
    <source>
        <dbReference type="EMBL" id="MDC7228045.1"/>
    </source>
</evidence>
<dbReference type="SUPFAM" id="SSF46894">
    <property type="entry name" value="C-terminal effector domain of the bipartite response regulators"/>
    <property type="match status" value="1"/>
</dbReference>
<dbReference type="AlphaFoldDB" id="A0AAJ1IIX4"/>
<feature type="transmembrane region" description="Helical" evidence="1">
    <location>
        <begin position="12"/>
        <end position="32"/>
    </location>
</feature>
<proteinExistence type="predicted"/>
<dbReference type="EMBL" id="JAQQAL010000040">
    <property type="protein sequence ID" value="MDC7228045.1"/>
    <property type="molecule type" value="Genomic_DNA"/>
</dbReference>
<keyword evidence="1" id="KW-0812">Transmembrane</keyword>
<dbReference type="Gene3D" id="1.10.10.10">
    <property type="entry name" value="Winged helix-like DNA-binding domain superfamily/Winged helix DNA-binding domain"/>
    <property type="match status" value="1"/>
</dbReference>
<dbReference type="PROSITE" id="PS50043">
    <property type="entry name" value="HTH_LUXR_2"/>
    <property type="match status" value="1"/>
</dbReference>
<comment type="caution">
    <text evidence="3">The sequence shown here is derived from an EMBL/GenBank/DDBJ whole genome shotgun (WGS) entry which is preliminary data.</text>
</comment>
<dbReference type="Pfam" id="PF00196">
    <property type="entry name" value="GerE"/>
    <property type="match status" value="1"/>
</dbReference>
<dbReference type="InterPro" id="IPR000792">
    <property type="entry name" value="Tscrpt_reg_LuxR_C"/>
</dbReference>
<dbReference type="GO" id="GO:0003677">
    <property type="term" value="F:DNA binding"/>
    <property type="evidence" value="ECO:0007669"/>
    <property type="project" value="InterPro"/>
</dbReference>
<dbReference type="InterPro" id="IPR036388">
    <property type="entry name" value="WH-like_DNA-bd_sf"/>
</dbReference>
<organism evidence="3 4">
    <name type="scientific">Candidatus Thalassospirochaeta sargassi</name>
    <dbReference type="NCBI Taxonomy" id="3119039"/>
    <lineage>
        <taxon>Bacteria</taxon>
        <taxon>Pseudomonadati</taxon>
        <taxon>Spirochaetota</taxon>
        <taxon>Spirochaetia</taxon>
        <taxon>Spirochaetales</taxon>
        <taxon>Spirochaetaceae</taxon>
        <taxon>Candidatus Thalassospirochaeta</taxon>
    </lineage>
</organism>
<keyword evidence="1" id="KW-1133">Transmembrane helix</keyword>